<comment type="similarity">
    <text evidence="5">Belongs to the adenylyl cyclase class-3 family.</text>
</comment>
<dbReference type="InterPro" id="IPR057398">
    <property type="entry name" value="GRESAG4.1/3_peripasmic_2"/>
</dbReference>
<dbReference type="GO" id="GO:0046872">
    <property type="term" value="F:metal ion binding"/>
    <property type="evidence" value="ECO:0007669"/>
    <property type="project" value="UniProtKB-KW"/>
</dbReference>
<proteinExistence type="inferred from homology"/>
<evidence type="ECO:0000256" key="4">
    <source>
        <dbReference type="ARBA" id="ARBA00004141"/>
    </source>
</evidence>
<evidence type="ECO:0000256" key="2">
    <source>
        <dbReference type="ARBA" id="ARBA00001946"/>
    </source>
</evidence>
<evidence type="ECO:0000256" key="19">
    <source>
        <dbReference type="ARBA" id="ARBA00032637"/>
    </source>
</evidence>
<dbReference type="FunFam" id="3.30.70.1230:FF:000022">
    <property type="entry name" value="Receptor-type adenylate cyclase GRESAG 4, putative"/>
    <property type="match status" value="1"/>
</dbReference>
<keyword evidence="25" id="KW-1185">Reference proteome</keyword>
<evidence type="ECO:0000313" key="25">
    <source>
        <dbReference type="Proteomes" id="UP000009027"/>
    </source>
</evidence>
<dbReference type="GO" id="GO:0005524">
    <property type="term" value="F:ATP binding"/>
    <property type="evidence" value="ECO:0007669"/>
    <property type="project" value="UniProtKB-KW"/>
</dbReference>
<evidence type="ECO:0000256" key="11">
    <source>
        <dbReference type="ARBA" id="ARBA00022842"/>
    </source>
</evidence>
<evidence type="ECO:0000256" key="6">
    <source>
        <dbReference type="ARBA" id="ARBA00012201"/>
    </source>
</evidence>
<keyword evidence="8" id="KW-0479">Metal-binding</keyword>
<keyword evidence="10" id="KW-0067">ATP-binding</keyword>
<dbReference type="EMBL" id="CAEX01001710">
    <property type="protein sequence ID" value="CCD18717.1"/>
    <property type="molecule type" value="Genomic_DNA"/>
</dbReference>
<keyword evidence="7 22" id="KW-0812">Transmembrane</keyword>
<dbReference type="Gene3D" id="3.30.70.1230">
    <property type="entry name" value="Nucleotide cyclase"/>
    <property type="match status" value="1"/>
</dbReference>
<comment type="function">
    <text evidence="3">Could act as a receptor for an unknown ligand.</text>
</comment>
<dbReference type="EC" id="4.6.1.1" evidence="6"/>
<reference evidence="24 25" key="1">
    <citation type="journal article" date="2012" name="Proc. Natl. Acad. Sci. U.S.A.">
        <title>Antigenic diversity is generated by distinct evolutionary mechanisms in African trypanosome species.</title>
        <authorList>
            <person name="Jackson A.P."/>
            <person name="Berry A."/>
            <person name="Aslett M."/>
            <person name="Allison H.C."/>
            <person name="Burton P."/>
            <person name="Vavrova-Anderson J."/>
            <person name="Brown R."/>
            <person name="Browne H."/>
            <person name="Corton N."/>
            <person name="Hauser H."/>
            <person name="Gamble J."/>
            <person name="Gilderthorp R."/>
            <person name="Marcello L."/>
            <person name="McQuillan J."/>
            <person name="Otto T.D."/>
            <person name="Quail M.A."/>
            <person name="Sanders M.J."/>
            <person name="van Tonder A."/>
            <person name="Ginger M.L."/>
            <person name="Field M.C."/>
            <person name="Barry J.D."/>
            <person name="Hertz-Fowler C."/>
            <person name="Berriman M."/>
        </authorList>
    </citation>
    <scope>NUCLEOTIDE SEQUENCE</scope>
    <source>
        <strain evidence="24 25">Y486</strain>
    </source>
</reference>
<evidence type="ECO:0000256" key="7">
    <source>
        <dbReference type="ARBA" id="ARBA00022692"/>
    </source>
</evidence>
<dbReference type="Pfam" id="PF00211">
    <property type="entry name" value="Guanylate_cyc"/>
    <property type="match status" value="1"/>
</dbReference>
<evidence type="ECO:0000256" key="10">
    <source>
        <dbReference type="ARBA" id="ARBA00022840"/>
    </source>
</evidence>
<sequence>MNADSHAATRRHCAVGDVRSSPPLSCCSSACLPRRVAFALTALLLQGQASCQPCPTNETHNATNVVVVSLMTNERVPKAITDALEAGLQASMMARNSSCSSINVSLTAIQQKNAQEELRKLTNERNGQRHIVVVFGPMGDAYTIGIRAVLKELNVVAFSPFTGSSAVRGWEPHLYFLRTEPAAELASLIRYALAQLRVRRLGFMYLRGVSFGDKEYELAVKWMSWMGHELCGVFSVETTLDKASENGVFDAAYEQFVGTRPQAVLLFGSPIHDTKKFVKRLLMDGRTAGVSLLVPECNQAILLSSIQETVKGGGRFTSGQAILAGTTPSVSDTQYKAIERYHREMASYIDAQELKIGGVDAKALYMKDAYGTHMAHGWVVGEVLARALRSKEWLRNRTTFRESLFNQRRYVIDDLVFGDFGGNCSKNAAPLGAMCRCNQGGNVVFMKRVMSDLNMEELRGGRMVVGVSNCYMNNLHLHSPLNGLFILMNDHPIATRANEAMLAGAVTLNGDGSLGHGDRLFMHVLSTTLSEAAYALQSDMGTRITAAVFGVVAESIFDVCEVTLIDPIPLVPRLNSYRRDVIHLSPTVEQQFYVLAEYLMTGDHDKPCAVVRSDDAAGFVEVLDRTMAAHGGSLGHVRQLVATSSLAGHLPVDGSVFVVGLVAGDAATLASHLREHRDVRLLVLFSEVALLYDELVAAFRNCTGASRLLFATNLPHWADRDSGSPTVKRYHAAVSDHRQWSPLSLLGFATARLMQEVLQRQDRTDANALADYFYTNIAVSVDDMHYGPFDDSKCVTARSLVHNECAVNYGATRISVWSMARALDPTVPEDHQPVTRALVYREPLYLGMPLHTFVGVFFAFILIMAFVGVLIYAQFFRRDARDNRNAPKALSAPVTLVFTDIESSTAQWAANPQLMPDAIATHHRLIRSLIARHRCYEVKTIGDSFMIACKSALAAVELVRDLQRQFLEHDWGTAALDESYRAFEEKRAAEDAEYVPPTARLEPEVYRRLWNGLRVRAGVHTGLCDIRHDEVTKGYDYYGRTSNMAARTESVAHGGQVLLTRAAYMALRTDERKQLDVTPLGAVPLRGVPVPVEMFQVNAVPGRTFGPLRLDVEVNVEDADHTSSSLSGSVPSLTEMSRGGRMVAVSLHSLLRAFPAAEQRKVLLSFCERWRVPAPNMSSRGWSDDVHRKVILRVASAVAKVMESEFSSEGDSFFDYSTSNTVVVYCRQESFLESAM</sequence>
<keyword evidence="12 22" id="KW-1133">Transmembrane helix</keyword>
<evidence type="ECO:0000256" key="5">
    <source>
        <dbReference type="ARBA" id="ARBA00005381"/>
    </source>
</evidence>
<evidence type="ECO:0000256" key="12">
    <source>
        <dbReference type="ARBA" id="ARBA00022989"/>
    </source>
</evidence>
<evidence type="ECO:0000256" key="20">
    <source>
        <dbReference type="SAM" id="Coils"/>
    </source>
</evidence>
<keyword evidence="15 24" id="KW-0675">Receptor</keyword>
<dbReference type="Proteomes" id="UP000009027">
    <property type="component" value="Unassembled WGS sequence"/>
</dbReference>
<evidence type="ECO:0000313" key="24">
    <source>
        <dbReference type="EMBL" id="CCD18717.1"/>
    </source>
</evidence>
<feature type="coiled-coil region" evidence="20">
    <location>
        <begin position="104"/>
        <end position="131"/>
    </location>
</feature>
<dbReference type="PROSITE" id="PS50125">
    <property type="entry name" value="GUANYLATE_CYCLASE_2"/>
    <property type="match status" value="1"/>
</dbReference>
<gene>
    <name evidence="24" type="ORF">TvY486_0014230</name>
</gene>
<dbReference type="PANTHER" id="PTHR43081">
    <property type="entry name" value="ADENYLATE CYCLASE, TERMINAL-DIFFERENTIATION SPECIFIC-RELATED"/>
    <property type="match status" value="1"/>
</dbReference>
<dbReference type="GO" id="GO:0016020">
    <property type="term" value="C:membrane"/>
    <property type="evidence" value="ECO:0007669"/>
    <property type="project" value="UniProtKB-SubCell"/>
</dbReference>
<dbReference type="GO" id="GO:0035556">
    <property type="term" value="P:intracellular signal transduction"/>
    <property type="evidence" value="ECO:0007669"/>
    <property type="project" value="InterPro"/>
</dbReference>
<feature type="domain" description="Guanylate cyclase" evidence="23">
    <location>
        <begin position="895"/>
        <end position="1049"/>
    </location>
</feature>
<organism evidence="24 25">
    <name type="scientific">Trypanosoma vivax (strain Y486)</name>
    <dbReference type="NCBI Taxonomy" id="1055687"/>
    <lineage>
        <taxon>Eukaryota</taxon>
        <taxon>Discoba</taxon>
        <taxon>Euglenozoa</taxon>
        <taxon>Kinetoplastea</taxon>
        <taxon>Metakinetoplastina</taxon>
        <taxon>Trypanosomatida</taxon>
        <taxon>Trypanosomatidae</taxon>
        <taxon>Trypanosoma</taxon>
        <taxon>Duttonella</taxon>
    </lineage>
</organism>
<evidence type="ECO:0000256" key="21">
    <source>
        <dbReference type="SAM" id="MobiDB-lite"/>
    </source>
</evidence>
<evidence type="ECO:0000256" key="1">
    <source>
        <dbReference type="ARBA" id="ARBA00001593"/>
    </source>
</evidence>
<evidence type="ECO:0000256" key="17">
    <source>
        <dbReference type="ARBA" id="ARBA00023239"/>
    </source>
</evidence>
<evidence type="ECO:0000256" key="18">
    <source>
        <dbReference type="ARBA" id="ARBA00032597"/>
    </source>
</evidence>
<dbReference type="GO" id="GO:0006171">
    <property type="term" value="P:cAMP biosynthetic process"/>
    <property type="evidence" value="ECO:0007669"/>
    <property type="project" value="UniProtKB-KW"/>
</dbReference>
<keyword evidence="14 22" id="KW-0472">Membrane</keyword>
<keyword evidence="9" id="KW-0547">Nucleotide-binding</keyword>
<name>F9WMG0_TRYVY</name>
<feature type="region of interest" description="Disordered" evidence="21">
    <location>
        <begin position="1"/>
        <end position="23"/>
    </location>
</feature>
<accession>F9WMG0</accession>
<evidence type="ECO:0000256" key="14">
    <source>
        <dbReference type="ARBA" id="ARBA00023136"/>
    </source>
</evidence>
<evidence type="ECO:0000256" key="9">
    <source>
        <dbReference type="ARBA" id="ARBA00022741"/>
    </source>
</evidence>
<dbReference type="VEuPathDB" id="TriTrypDB:TvY486_0014230"/>
<dbReference type="InterPro" id="IPR028082">
    <property type="entry name" value="Peripla_BP_I"/>
</dbReference>
<evidence type="ECO:0000256" key="13">
    <source>
        <dbReference type="ARBA" id="ARBA00022998"/>
    </source>
</evidence>
<feature type="transmembrane region" description="Helical" evidence="22">
    <location>
        <begin position="853"/>
        <end position="875"/>
    </location>
</feature>
<dbReference type="GO" id="GO:0004016">
    <property type="term" value="F:adenylate cyclase activity"/>
    <property type="evidence" value="ECO:0007669"/>
    <property type="project" value="UniProtKB-EC"/>
</dbReference>
<evidence type="ECO:0000256" key="8">
    <source>
        <dbReference type="ARBA" id="ARBA00022723"/>
    </source>
</evidence>
<dbReference type="InterPro" id="IPR029787">
    <property type="entry name" value="Nucleotide_cyclase"/>
</dbReference>
<comment type="cofactor">
    <cofactor evidence="2">
        <name>Mg(2+)</name>
        <dbReference type="ChEBI" id="CHEBI:18420"/>
    </cofactor>
</comment>
<dbReference type="CDD" id="cd07556">
    <property type="entry name" value="Nucleotidyl_cyc_III"/>
    <property type="match status" value="1"/>
</dbReference>
<dbReference type="InterPro" id="IPR001054">
    <property type="entry name" value="A/G_cyclase"/>
</dbReference>
<dbReference type="SMART" id="SM00044">
    <property type="entry name" value="CYCc"/>
    <property type="match status" value="1"/>
</dbReference>
<protein>
    <recommendedName>
        <fullName evidence="6">adenylate cyclase</fullName>
        <ecNumber evidence="6">4.6.1.1</ecNumber>
    </recommendedName>
    <alternativeName>
        <fullName evidence="18">ATP pyrophosphate-lyase</fullName>
    </alternativeName>
    <alternativeName>
        <fullName evidence="19">Adenylyl cyclase</fullName>
    </alternativeName>
</protein>
<dbReference type="SUPFAM" id="SSF55073">
    <property type="entry name" value="Nucleotide cyclase"/>
    <property type="match status" value="1"/>
</dbReference>
<comment type="subcellular location">
    <subcellularLocation>
        <location evidence="4">Membrane</location>
        <topology evidence="4">Multi-pass membrane protein</topology>
    </subcellularLocation>
</comment>
<keyword evidence="20" id="KW-0175">Coiled coil</keyword>
<evidence type="ECO:0000256" key="16">
    <source>
        <dbReference type="ARBA" id="ARBA00023180"/>
    </source>
</evidence>
<dbReference type="Pfam" id="PF25495">
    <property type="entry name" value="Peripla_BP_A-cyclase_1"/>
    <property type="match status" value="1"/>
</dbReference>
<dbReference type="SUPFAM" id="SSF53822">
    <property type="entry name" value="Periplasmic binding protein-like I"/>
    <property type="match status" value="2"/>
</dbReference>
<dbReference type="AlphaFoldDB" id="F9WMG0"/>
<evidence type="ECO:0000259" key="23">
    <source>
        <dbReference type="PROSITE" id="PS50125"/>
    </source>
</evidence>
<evidence type="ECO:0000256" key="15">
    <source>
        <dbReference type="ARBA" id="ARBA00023170"/>
    </source>
</evidence>
<keyword evidence="17" id="KW-0456">Lyase</keyword>
<keyword evidence="11" id="KW-0460">Magnesium</keyword>
<dbReference type="PANTHER" id="PTHR43081:SF1">
    <property type="entry name" value="ADENYLATE CYCLASE, TERMINAL-DIFFERENTIATION SPECIFIC"/>
    <property type="match status" value="1"/>
</dbReference>
<keyword evidence="13" id="KW-0115">cAMP biosynthesis</keyword>
<evidence type="ECO:0000256" key="22">
    <source>
        <dbReference type="SAM" id="Phobius"/>
    </source>
</evidence>
<dbReference type="Pfam" id="PF25493">
    <property type="entry name" value="Peripla_BP_A-cyclase"/>
    <property type="match status" value="1"/>
</dbReference>
<comment type="catalytic activity">
    <reaction evidence="1">
        <text>ATP = 3',5'-cyclic AMP + diphosphate</text>
        <dbReference type="Rhea" id="RHEA:15389"/>
        <dbReference type="ChEBI" id="CHEBI:30616"/>
        <dbReference type="ChEBI" id="CHEBI:33019"/>
        <dbReference type="ChEBI" id="CHEBI:58165"/>
        <dbReference type="EC" id="4.6.1.1"/>
    </reaction>
</comment>
<dbReference type="InterPro" id="IPR050697">
    <property type="entry name" value="Adenylyl/Guanylyl_Cyclase_3/4"/>
</dbReference>
<keyword evidence="16" id="KW-0325">Glycoprotein</keyword>
<dbReference type="InterPro" id="IPR057399">
    <property type="entry name" value="GRESAG4.1/3_peripasmic_1"/>
</dbReference>
<dbReference type="Gene3D" id="3.40.50.2300">
    <property type="match status" value="4"/>
</dbReference>
<evidence type="ECO:0000256" key="3">
    <source>
        <dbReference type="ARBA" id="ARBA00002708"/>
    </source>
</evidence>